<protein>
    <submittedName>
        <fullName evidence="4">Por secretion system C-terminal sorting domain-containing protein</fullName>
    </submittedName>
</protein>
<dbReference type="Pfam" id="PF13385">
    <property type="entry name" value="Laminin_G_3"/>
    <property type="match status" value="1"/>
</dbReference>
<dbReference type="Proteomes" id="UP000199138">
    <property type="component" value="Unassembled WGS sequence"/>
</dbReference>
<keyword evidence="2" id="KW-1015">Disulfide bond</keyword>
<dbReference type="InterPro" id="IPR026444">
    <property type="entry name" value="Secre_tail"/>
</dbReference>
<evidence type="ECO:0000313" key="4">
    <source>
        <dbReference type="EMBL" id="SFU27491.1"/>
    </source>
</evidence>
<dbReference type="SMART" id="SM00560">
    <property type="entry name" value="LamGL"/>
    <property type="match status" value="1"/>
</dbReference>
<dbReference type="GO" id="GO:0016715">
    <property type="term" value="F:oxidoreductase activity, acting on paired donors, with incorporation or reduction of molecular oxygen, reduced ascorbate as one donor, and incorporation of one atom of oxygen"/>
    <property type="evidence" value="ECO:0007669"/>
    <property type="project" value="InterPro"/>
</dbReference>
<dbReference type="PANTHER" id="PTHR39319">
    <property type="entry name" value="SI:DKEY-256H2.1"/>
    <property type="match status" value="1"/>
</dbReference>
<feature type="domain" description="LamG-like jellyroll fold" evidence="3">
    <location>
        <begin position="42"/>
        <end position="180"/>
    </location>
</feature>
<evidence type="ECO:0000259" key="3">
    <source>
        <dbReference type="SMART" id="SM00560"/>
    </source>
</evidence>
<dbReference type="InterPro" id="IPR013320">
    <property type="entry name" value="ConA-like_dom_sf"/>
</dbReference>
<organism evidence="4 5">
    <name type="scientific">Pustulibacterium marinum</name>
    <dbReference type="NCBI Taxonomy" id="1224947"/>
    <lineage>
        <taxon>Bacteria</taxon>
        <taxon>Pseudomonadati</taxon>
        <taxon>Bacteroidota</taxon>
        <taxon>Flavobacteriia</taxon>
        <taxon>Flavobacteriales</taxon>
        <taxon>Flavobacteriaceae</taxon>
        <taxon>Pustulibacterium</taxon>
    </lineage>
</organism>
<keyword evidence="1" id="KW-0732">Signal</keyword>
<dbReference type="PANTHER" id="PTHR39319:SF1">
    <property type="entry name" value="SI:DKEY-256H2.1"/>
    <property type="match status" value="1"/>
</dbReference>
<dbReference type="SUPFAM" id="SSF49742">
    <property type="entry name" value="PHM/PNGase F"/>
    <property type="match status" value="2"/>
</dbReference>
<sequence>MLFLILMSTSISSAQSNQYLHFDGTDDYTQFDNASSYLYGSSSITMAGWFYTDELIYGQGMMSIRGGGTGNGQMYVLQLSNGALECRLVTSSNTLYEVTAPEGTIVAGQWQHIAWVYAGFTVRLYIDGELIGSSFAPGSGYFASDDRPFTVGKSLLSGYNFIYKGRADEVSLWNKALSQTEIQDMMDNELDGDEEDLVVYYKFNQGTPGGDNTSITQVLAQSGETSKNSTLYNFALTGETSNFNGTLDDNFQVITFNDISDKLTTDEPFTIAATSTSGLDVTYEVVSGPATVDGNTVTLDGTAGEVTLKASQGGNETYEPATDVYTSFEVLDPNGILVTTDVLHPLAGNVYASSLIPMKVAIRAEIEYPELFSVSTVTATIDNEDVTLTNHGNGYYTGWWTPSSFGNHNLEVNADNNYSATNTTSFSFNLSSSASDETVNATTDVWVSADYPTLTVESDLPSYVDSYDEILGTLYIDCPDGGCDPWDRVSSIEAQGKDGEWYEIIRYLTPYGVSCTSSINLTDFKSILKGKTKFRINLSTQGNGFLYTLELAYSAGVDANPYGNIQKLWYQTYQFGDPADLQPTEEFNLEYPENTNEAKIKLVSSGHGWGENNTGNAAEFQANTHHIWVNDAQTFSQYNWNTCSPNPDGCSPQSGTWEYNRAGWCPGSIAQFFDYDMTSYISENGVDLKYIFDQSYTDYCHPNNPDCISGVTCTDCSDTFNPHLVVSSYLISFGSSPLETMGTQETPEANYINIYPNPSSGLFYVNADVNRQIKNIQVIDLQGRIIRNIAVTDGVTTTEIDIRNQATGVYMLTITEANGTSITKRVIKE</sequence>
<dbReference type="InterPro" id="IPR015197">
    <property type="entry name" value="PngaseF_C"/>
</dbReference>
<keyword evidence="5" id="KW-1185">Reference proteome</keyword>
<dbReference type="Pfam" id="PF18962">
    <property type="entry name" value="Por_Secre_tail"/>
    <property type="match status" value="1"/>
</dbReference>
<dbReference type="InterPro" id="IPR014784">
    <property type="entry name" value="Cu2_ascorb_mOase-like_C"/>
</dbReference>
<gene>
    <name evidence="4" type="ORF">SAMN05216480_101186</name>
</gene>
<dbReference type="STRING" id="1224947.SAMN05216480_101186"/>
<dbReference type="GO" id="GO:0005975">
    <property type="term" value="P:carbohydrate metabolic process"/>
    <property type="evidence" value="ECO:0007669"/>
    <property type="project" value="UniProtKB-ARBA"/>
</dbReference>
<dbReference type="GO" id="GO:0004553">
    <property type="term" value="F:hydrolase activity, hydrolyzing O-glycosyl compounds"/>
    <property type="evidence" value="ECO:0007669"/>
    <property type="project" value="UniProtKB-ARBA"/>
</dbReference>
<dbReference type="AlphaFoldDB" id="A0A1I7EU96"/>
<dbReference type="InterPro" id="IPR006558">
    <property type="entry name" value="LamG-like"/>
</dbReference>
<reference evidence="4 5" key="1">
    <citation type="submission" date="2016-10" db="EMBL/GenBank/DDBJ databases">
        <authorList>
            <person name="de Groot N.N."/>
        </authorList>
    </citation>
    <scope>NUCLEOTIDE SEQUENCE [LARGE SCALE GENOMIC DNA]</scope>
    <source>
        <strain evidence="4 5">CGMCC 1.12333</strain>
    </source>
</reference>
<dbReference type="Gene3D" id="2.60.120.200">
    <property type="match status" value="1"/>
</dbReference>
<dbReference type="InterPro" id="IPR008977">
    <property type="entry name" value="PHM/PNGase_F_dom_sf"/>
</dbReference>
<evidence type="ECO:0000313" key="5">
    <source>
        <dbReference type="Proteomes" id="UP000199138"/>
    </source>
</evidence>
<dbReference type="Pfam" id="PF09113">
    <property type="entry name" value="N-glycanase_C"/>
    <property type="match status" value="1"/>
</dbReference>
<accession>A0A1I7EU96</accession>
<dbReference type="InterPro" id="IPR053251">
    <property type="entry name" value="N-glycanase"/>
</dbReference>
<proteinExistence type="predicted"/>
<dbReference type="NCBIfam" id="TIGR04183">
    <property type="entry name" value="Por_Secre_tail"/>
    <property type="match status" value="1"/>
</dbReference>
<dbReference type="EMBL" id="FPBK01000001">
    <property type="protein sequence ID" value="SFU27491.1"/>
    <property type="molecule type" value="Genomic_DNA"/>
</dbReference>
<evidence type="ECO:0000256" key="2">
    <source>
        <dbReference type="ARBA" id="ARBA00023157"/>
    </source>
</evidence>
<dbReference type="Gene3D" id="2.60.120.230">
    <property type="match status" value="2"/>
</dbReference>
<evidence type="ECO:0000256" key="1">
    <source>
        <dbReference type="ARBA" id="ARBA00022729"/>
    </source>
</evidence>
<name>A0A1I7EU96_9FLAO</name>
<dbReference type="SUPFAM" id="SSF49899">
    <property type="entry name" value="Concanavalin A-like lectins/glucanases"/>
    <property type="match status" value="1"/>
</dbReference>